<dbReference type="OMA" id="VGREQAM"/>
<dbReference type="SMART" id="SM00823">
    <property type="entry name" value="PKS_PP"/>
    <property type="match status" value="1"/>
</dbReference>
<evidence type="ECO:0000256" key="2">
    <source>
        <dbReference type="ARBA" id="ARBA00022553"/>
    </source>
</evidence>
<dbReference type="OrthoDB" id="429813at2759"/>
<dbReference type="SUPFAM" id="SSF51735">
    <property type="entry name" value="NAD(P)-binding Rossmann-fold domains"/>
    <property type="match status" value="2"/>
</dbReference>
<dbReference type="Pfam" id="PF00501">
    <property type="entry name" value="AMP-binding"/>
    <property type="match status" value="2"/>
</dbReference>
<dbReference type="InterPro" id="IPR013120">
    <property type="entry name" value="FAR_NAD-bd"/>
</dbReference>
<dbReference type="Pfam" id="PF23562">
    <property type="entry name" value="AMP-binding_C_3"/>
    <property type="match status" value="2"/>
</dbReference>
<evidence type="ECO:0000256" key="3">
    <source>
        <dbReference type="SAM" id="MobiDB-lite"/>
    </source>
</evidence>
<sequence>MLARALPPAVPNTQCLSSTSFTIPPLGPGSTIAQTVEWHAAHSAQHPLFVYPREDGSQGKVTWSEVGEAVKVGATILLQRTGLDTDRTAEGRPVVGILALSDMIPYATTFLAIQRAGCTPFPISPRNSPAAVAHLLANASVAHILVGPEESMQTLLSAALDILLHPPSSSTLPSNTDTPAVLPLPTYTDLYHPSPSTLASLPALPALPTYDPAPSSITAIMHSSGSTAFPKPIPWTSRNYADLRLVPFFGERDLTGSVFALQTMPMYHGLGVVALCWAAGCGLTIGAFEPRVAHAPATVPTPDNVFAAARTIRADIVFAVPSMVEAWATRPDYVEWLASRTGVLYGGGPLNKDTGDALTAQGVNVFIFYGSTEIGVVSPILPARVGYDWEYFAIPAFIKPELVPVGDNTFELLVLANTYSVPAVFNTALSDGVKAYATSDLLSPHPTRKGYWRVFGRTDDQIMHSTGEKTNPGPLESILTQDPHVGACVMFGRGRFQPGVVVDPAPGFEFDPRDAGRAEAFRGVIWPSVEAMNRYAPQHSRVFREMIVISTPGKPFTYTAKGTVRRQAVIHAYSDEIDAAYAAAEKLESVQSGGFAVPEVWTADAALAFVRAVVWRVVGREVGDGVDLFQVGCDSLQATWIRNTLLRALQGASAGAGIDVSSITENIVYRHPTISALASFLVDVAHGDKITSNANVVSQRADRMRAMAEKYISKSAQSTSPSSHRKRCTSPLASASAARNSGHEAVGGAVVLVTGTTGMLGSQLLAALVGDPSVGRVYALNRAQARSASGPGECVRARQVRALRQAGLDVRLLESEKVVLVEGDLTEERFGMGEVYEEMRGSVTHVVHNAWTVNFNLGLDSFEGNIRGLRSLVDFVLSSSLSRSPKVVFTSSIGVVQNSGSKTAIPETAVEAEVAVGTGYSESKWVAEHILQRMAQTHGLDALVVRVGQLCGAVESGAWNVNEWVPALVQAAQVLGCFPSEDKDVSWMPISTAASVLADVALSSGTETPRSRVVHLVHPRPVAFSKIADAFAAELDVQAVSYGGWLTKLEAFASRAQDGPADEHNGQPCGNKTLRAVQLLPFFRALAATRTGSEALGFPRLECTQLERCSGLVRERGVELLGAGDVGRFSRTLVKKPAWAQMNTNEHGLHTATLSMGSRPSSHRAEMHPEYIFNLLMSDVGISHSSESDANNRTGDERVSRRIPPAPQSQALTSATFKVAPLDGSLTFPEVVDWHGVHSSDHPLFVYAKEDGSTRAITWSEVASAVSVGSRLLRQRTKVVGAGERPIVGILAISVLKASLLRANFVPFPISPRNSAMAAAHLIEQANVDFILVGREQSMQDLLDEALSVRRDKASASPALKLPTVVPLFTFDELFSPSPDVLAYLPDHTPFISSGPDADLIILHSSGSTAFPKLIRWSNIRGTQISLIPFFGDHDLTGKVFSLHTVPMYHGMGFNQLLWAAGCGLTISAFEPKVPAMQPTPDNLFVGAKRTSSDFIYCVPSVIEDWASKPDYVRWLATRSGLLFGGGPLNKETGDFMFSQGIGMYIMYAGTEMGPVGPMIPANVDKDWEFFTISKQIQTEFVPYSENTFELVIVSNDFCVPSVLNTDVNGKKAYATSDLLEPHLTKKGYWRVFGRADDQIMHSTGEKTNPGPLESILNRDPHVTASVMFGRASPAKPFTYTAKNTARRQAILNAYTDAIGAAYAAAHQSAQSSIEPPAEWSLELTSTFVSPPDSSATQWSFVLTTASLQATWIRNTVLRALRDSASTSVNTRKISESVVYQHPTINSLTAFLVEAARGNAEDAGEFSISQRVEAMHRMVEKYITGDAPTRETTSANGRLKGNGTVVLVTGTTGGLGSHILDVLVKDSRVRHVFALNRSSRAGEDIRTRQRRGFVQAGLDEGVSLDNVTLVKADLVDDHLGLRQDLYDEMLRSVTHVIHNAWNVNFNLGLDSFEDNIQATQNLVRFSLSSHLPAPPRVVFTSSIGVFQNVRHKQYLAETPIKAEVAAGLGYTESKWVAERLLMHMVGAFPGLDVLIARVGQLCGTSGNGAWNAKEWFPALVQASQAMGCFPTQDKAASWIPISAAASVLVDLTLSSSKPKDSIVHLVHPQPVIFSSLASHFASMLDVPLVTYDAWLSKLAALSDDASSIPRVQPNGDGNDYSSIRALQLLPYFRGLASNADSGDSFGLPSLDCSQLKLCSKADLSTEMESLGQADVVKWVAYWRQVGLLRQVV</sequence>
<evidence type="ECO:0000313" key="6">
    <source>
        <dbReference type="Proteomes" id="UP000053558"/>
    </source>
</evidence>
<evidence type="ECO:0000256" key="1">
    <source>
        <dbReference type="ARBA" id="ARBA00022450"/>
    </source>
</evidence>
<feature type="region of interest" description="Disordered" evidence="3">
    <location>
        <begin position="1184"/>
        <end position="1210"/>
    </location>
</feature>
<evidence type="ECO:0000313" key="5">
    <source>
        <dbReference type="EMBL" id="EIW80018.1"/>
    </source>
</evidence>
<dbReference type="GO" id="GO:0031177">
    <property type="term" value="F:phosphopantetheine binding"/>
    <property type="evidence" value="ECO:0007669"/>
    <property type="project" value="InterPro"/>
</dbReference>
<dbReference type="RefSeq" id="XP_007770316.1">
    <property type="nucleotide sequence ID" value="XM_007772126.1"/>
</dbReference>
<feature type="domain" description="Polyketide synthase-like phosphopantetheine-binding" evidence="4">
    <location>
        <begin position="607"/>
        <end position="685"/>
    </location>
</feature>
<dbReference type="SUPFAM" id="SSF56801">
    <property type="entry name" value="Acetyl-CoA synthetase-like"/>
    <property type="match status" value="2"/>
</dbReference>
<dbReference type="InterPro" id="IPR051414">
    <property type="entry name" value="Adenylate-forming_Reductase"/>
</dbReference>
<keyword evidence="1" id="KW-0596">Phosphopantetheine</keyword>
<dbReference type="InterPro" id="IPR000873">
    <property type="entry name" value="AMP-dep_synth/lig_dom"/>
</dbReference>
<dbReference type="Proteomes" id="UP000053558">
    <property type="component" value="Unassembled WGS sequence"/>
</dbReference>
<name>A0A5M3MLH7_CONPW</name>
<dbReference type="InterPro" id="IPR020806">
    <property type="entry name" value="PKS_PP-bd"/>
</dbReference>
<dbReference type="Gene3D" id="3.40.50.12780">
    <property type="entry name" value="N-terminal domain of ligase-like"/>
    <property type="match status" value="2"/>
</dbReference>
<dbReference type="EMBL" id="JH711580">
    <property type="protein sequence ID" value="EIW80018.1"/>
    <property type="molecule type" value="Genomic_DNA"/>
</dbReference>
<keyword evidence="2" id="KW-0597">Phosphoprotein</keyword>
<dbReference type="PANTHER" id="PTHR43439:SF2">
    <property type="entry name" value="ENZYME, PUTATIVE (JCVI)-RELATED"/>
    <property type="match status" value="1"/>
</dbReference>
<feature type="region of interest" description="Disordered" evidence="3">
    <location>
        <begin position="713"/>
        <end position="739"/>
    </location>
</feature>
<protein>
    <submittedName>
        <fullName evidence="5">Acetyl-CoA synthetase-like protein</fullName>
    </submittedName>
</protein>
<organism evidence="5 6">
    <name type="scientific">Coniophora puteana (strain RWD-64-598)</name>
    <name type="common">Brown rot fungus</name>
    <dbReference type="NCBI Taxonomy" id="741705"/>
    <lineage>
        <taxon>Eukaryota</taxon>
        <taxon>Fungi</taxon>
        <taxon>Dikarya</taxon>
        <taxon>Basidiomycota</taxon>
        <taxon>Agaricomycotina</taxon>
        <taxon>Agaricomycetes</taxon>
        <taxon>Agaricomycetidae</taxon>
        <taxon>Boletales</taxon>
        <taxon>Coniophorineae</taxon>
        <taxon>Coniophoraceae</taxon>
        <taxon>Coniophora</taxon>
    </lineage>
</organism>
<dbReference type="GeneID" id="19202027"/>
<dbReference type="InterPro" id="IPR036291">
    <property type="entry name" value="NAD(P)-bd_dom_sf"/>
</dbReference>
<dbReference type="PANTHER" id="PTHR43439">
    <property type="entry name" value="PHENYLACETATE-COENZYME A LIGASE"/>
    <property type="match status" value="1"/>
</dbReference>
<evidence type="ECO:0000259" key="4">
    <source>
        <dbReference type="SMART" id="SM00823"/>
    </source>
</evidence>
<dbReference type="Pfam" id="PF07993">
    <property type="entry name" value="NAD_binding_4"/>
    <property type="match status" value="2"/>
</dbReference>
<dbReference type="Gene3D" id="3.40.50.720">
    <property type="entry name" value="NAD(P)-binding Rossmann-like Domain"/>
    <property type="match status" value="2"/>
</dbReference>
<comment type="caution">
    <text evidence="5">The sequence shown here is derived from an EMBL/GenBank/DDBJ whole genome shotgun (WGS) entry which is preliminary data.</text>
</comment>
<accession>A0A5M3MLH7</accession>
<gene>
    <name evidence="5" type="ORF">CONPUDRAFT_145056</name>
</gene>
<reference evidence="6" key="1">
    <citation type="journal article" date="2012" name="Science">
        <title>The Paleozoic origin of enzymatic lignin decomposition reconstructed from 31 fungal genomes.</title>
        <authorList>
            <person name="Floudas D."/>
            <person name="Binder M."/>
            <person name="Riley R."/>
            <person name="Barry K."/>
            <person name="Blanchette R.A."/>
            <person name="Henrissat B."/>
            <person name="Martinez A.T."/>
            <person name="Otillar R."/>
            <person name="Spatafora J.W."/>
            <person name="Yadav J.S."/>
            <person name="Aerts A."/>
            <person name="Benoit I."/>
            <person name="Boyd A."/>
            <person name="Carlson A."/>
            <person name="Copeland A."/>
            <person name="Coutinho P.M."/>
            <person name="de Vries R.P."/>
            <person name="Ferreira P."/>
            <person name="Findley K."/>
            <person name="Foster B."/>
            <person name="Gaskell J."/>
            <person name="Glotzer D."/>
            <person name="Gorecki P."/>
            <person name="Heitman J."/>
            <person name="Hesse C."/>
            <person name="Hori C."/>
            <person name="Igarashi K."/>
            <person name="Jurgens J.A."/>
            <person name="Kallen N."/>
            <person name="Kersten P."/>
            <person name="Kohler A."/>
            <person name="Kuees U."/>
            <person name="Kumar T.K.A."/>
            <person name="Kuo A."/>
            <person name="LaButti K."/>
            <person name="Larrondo L.F."/>
            <person name="Lindquist E."/>
            <person name="Ling A."/>
            <person name="Lombard V."/>
            <person name="Lucas S."/>
            <person name="Lundell T."/>
            <person name="Martin R."/>
            <person name="McLaughlin D.J."/>
            <person name="Morgenstern I."/>
            <person name="Morin E."/>
            <person name="Murat C."/>
            <person name="Nagy L.G."/>
            <person name="Nolan M."/>
            <person name="Ohm R.A."/>
            <person name="Patyshakuliyeva A."/>
            <person name="Rokas A."/>
            <person name="Ruiz-Duenas F.J."/>
            <person name="Sabat G."/>
            <person name="Salamov A."/>
            <person name="Samejima M."/>
            <person name="Schmutz J."/>
            <person name="Slot J.C."/>
            <person name="St John F."/>
            <person name="Stenlid J."/>
            <person name="Sun H."/>
            <person name="Sun S."/>
            <person name="Syed K."/>
            <person name="Tsang A."/>
            <person name="Wiebenga A."/>
            <person name="Young D."/>
            <person name="Pisabarro A."/>
            <person name="Eastwood D.C."/>
            <person name="Martin F."/>
            <person name="Cullen D."/>
            <person name="Grigoriev I.V."/>
            <person name="Hibbett D.S."/>
        </authorList>
    </citation>
    <scope>NUCLEOTIDE SEQUENCE [LARGE SCALE GENOMIC DNA]</scope>
    <source>
        <strain evidence="6">RWD-64-598 SS2</strain>
    </source>
</reference>
<dbReference type="KEGG" id="cput:CONPUDRAFT_145056"/>
<proteinExistence type="predicted"/>
<keyword evidence="6" id="KW-1185">Reference proteome</keyword>
<dbReference type="InterPro" id="IPR042099">
    <property type="entry name" value="ANL_N_sf"/>
</dbReference>
<feature type="compositionally biased region" description="Polar residues" evidence="3">
    <location>
        <begin position="1184"/>
        <end position="1193"/>
    </location>
</feature>